<accession>A0A0M4ENK5</accession>
<reference evidence="2 3" key="1">
    <citation type="submission" date="2015-08" db="EMBL/GenBank/DDBJ databases">
        <title>Ancestral chromatin configuration constrains chromatin evolution on differentiating sex chromosomes in Drosophila.</title>
        <authorList>
            <person name="Zhou Q."/>
            <person name="Bachtrog D."/>
        </authorList>
    </citation>
    <scope>NUCLEOTIDE SEQUENCE [LARGE SCALE GENOMIC DNA]</scope>
    <source>
        <tissue evidence="2">Whole larvae</tissue>
    </source>
</reference>
<evidence type="ECO:0000313" key="2">
    <source>
        <dbReference type="EMBL" id="ALC47215.1"/>
    </source>
</evidence>
<dbReference type="OrthoDB" id="7866719at2759"/>
<proteinExistence type="predicted"/>
<dbReference type="Proteomes" id="UP000494163">
    <property type="component" value="Chromosome 3R"/>
</dbReference>
<feature type="region of interest" description="Disordered" evidence="1">
    <location>
        <begin position="21"/>
        <end position="46"/>
    </location>
</feature>
<evidence type="ECO:0000256" key="1">
    <source>
        <dbReference type="SAM" id="MobiDB-lite"/>
    </source>
</evidence>
<dbReference type="AlphaFoldDB" id="A0A0M4ENK5"/>
<sequence length="100" mass="11788">MRRRQHDKCWQCPTEIKQKRLDSALLPQKQGNQVRKPPSKPKPDLKEVKNLPVQLLCKQGVATTSVAAARRQHYKQHELIVHWERSQPQKYPPIKLLPPW</sequence>
<dbReference type="EMBL" id="CP012526">
    <property type="protein sequence ID" value="ALC47215.1"/>
    <property type="molecule type" value="Genomic_DNA"/>
</dbReference>
<dbReference type="OMA" id="RMESKCV"/>
<organism evidence="2 3">
    <name type="scientific">Drosophila busckii</name>
    <name type="common">Fruit fly</name>
    <dbReference type="NCBI Taxonomy" id="30019"/>
    <lineage>
        <taxon>Eukaryota</taxon>
        <taxon>Metazoa</taxon>
        <taxon>Ecdysozoa</taxon>
        <taxon>Arthropoda</taxon>
        <taxon>Hexapoda</taxon>
        <taxon>Insecta</taxon>
        <taxon>Pterygota</taxon>
        <taxon>Neoptera</taxon>
        <taxon>Endopterygota</taxon>
        <taxon>Diptera</taxon>
        <taxon>Brachycera</taxon>
        <taxon>Muscomorpha</taxon>
        <taxon>Ephydroidea</taxon>
        <taxon>Drosophilidae</taxon>
        <taxon>Drosophila</taxon>
    </lineage>
</organism>
<evidence type="ECO:0000313" key="3">
    <source>
        <dbReference type="Proteomes" id="UP000494163"/>
    </source>
</evidence>
<protein>
    <submittedName>
        <fullName evidence="2">Maker225</fullName>
    </submittedName>
</protein>
<name>A0A0M4ENK5_DROBS</name>
<keyword evidence="3" id="KW-1185">Reference proteome</keyword>
<gene>
    <name evidence="2" type="ORF">Dbus_chr3Rg1965</name>
</gene>